<name>A0A5K7Z4Y0_9BACT</name>
<evidence type="ECO:0000313" key="5">
    <source>
        <dbReference type="Proteomes" id="UP000427769"/>
    </source>
</evidence>
<feature type="compositionally biased region" description="Gly residues" evidence="3">
    <location>
        <begin position="172"/>
        <end position="199"/>
    </location>
</feature>
<reference evidence="4 5" key="1">
    <citation type="submission" date="2019-11" db="EMBL/GenBank/DDBJ databases">
        <title>Comparative genomics of hydrocarbon-degrading Desulfosarcina strains.</title>
        <authorList>
            <person name="Watanabe M."/>
            <person name="Kojima H."/>
            <person name="Fukui M."/>
        </authorList>
    </citation>
    <scope>NUCLEOTIDE SEQUENCE [LARGE SCALE GENOMIC DNA]</scope>
    <source>
        <strain evidence="4 5">PP31</strain>
    </source>
</reference>
<dbReference type="InterPro" id="IPR002852">
    <property type="entry name" value="UPF0251"/>
</dbReference>
<organism evidence="4 5">
    <name type="scientific">Desulfosarcina widdelii</name>
    <dbReference type="NCBI Taxonomy" id="947919"/>
    <lineage>
        <taxon>Bacteria</taxon>
        <taxon>Pseudomonadati</taxon>
        <taxon>Thermodesulfobacteriota</taxon>
        <taxon>Desulfobacteria</taxon>
        <taxon>Desulfobacterales</taxon>
        <taxon>Desulfosarcinaceae</taxon>
        <taxon>Desulfosarcina</taxon>
    </lineage>
</organism>
<evidence type="ECO:0000256" key="2">
    <source>
        <dbReference type="HAMAP-Rule" id="MF_00674"/>
    </source>
</evidence>
<protein>
    <recommendedName>
        <fullName evidence="2">UPF0251 protein DSCW_42430</fullName>
    </recommendedName>
</protein>
<dbReference type="AlphaFoldDB" id="A0A5K7Z4Y0"/>
<dbReference type="KEGG" id="dwd:DSCW_42430"/>
<feature type="region of interest" description="Disordered" evidence="3">
    <location>
        <begin position="94"/>
        <end position="199"/>
    </location>
</feature>
<feature type="compositionally biased region" description="Basic residues" evidence="3">
    <location>
        <begin position="97"/>
        <end position="107"/>
    </location>
</feature>
<dbReference type="OrthoDB" id="280278at2"/>
<proteinExistence type="inferred from homology"/>
<dbReference type="Proteomes" id="UP000427769">
    <property type="component" value="Chromosome"/>
</dbReference>
<dbReference type="Pfam" id="PF02001">
    <property type="entry name" value="DUF134"/>
    <property type="match status" value="1"/>
</dbReference>
<gene>
    <name evidence="4" type="ORF">DSCW_42430</name>
</gene>
<keyword evidence="5" id="KW-1185">Reference proteome</keyword>
<feature type="compositionally biased region" description="Gly residues" evidence="3">
    <location>
        <begin position="140"/>
        <end position="154"/>
    </location>
</feature>
<dbReference type="PANTHER" id="PTHR37478:SF2">
    <property type="entry name" value="UPF0251 PROTEIN TK0562"/>
    <property type="match status" value="1"/>
</dbReference>
<accession>A0A5K7Z4Y0</accession>
<dbReference type="RefSeq" id="WP_155305631.1">
    <property type="nucleotide sequence ID" value="NZ_AP021875.1"/>
</dbReference>
<evidence type="ECO:0000256" key="3">
    <source>
        <dbReference type="SAM" id="MobiDB-lite"/>
    </source>
</evidence>
<evidence type="ECO:0000256" key="1">
    <source>
        <dbReference type="ARBA" id="ARBA00009350"/>
    </source>
</evidence>
<dbReference type="EMBL" id="AP021875">
    <property type="protein sequence ID" value="BBO76826.1"/>
    <property type="molecule type" value="Genomic_DNA"/>
</dbReference>
<comment type="similarity">
    <text evidence="1 2">Belongs to the UPF0251 family.</text>
</comment>
<sequence>MPRPKKPRFVSAYPTIAAFVPQGIPITGEVMLSVEELEAIRLSDFEHLDQESAAKLMQVSRQTYGRILFSARSIVGEALVTGKALQINGGNYAMRGGGRRRHGRRGRMGGYAMEAGTPADETQTGREVTQMPKGDKTGPDGQGRQTGRGQGPCGQGQQPPCPQEKGGRRGGRGSGQGQGRGGGRGQGQGGMGRGRGQNR</sequence>
<dbReference type="HAMAP" id="MF_00674">
    <property type="entry name" value="UPF0251"/>
    <property type="match status" value="1"/>
</dbReference>
<evidence type="ECO:0000313" key="4">
    <source>
        <dbReference type="EMBL" id="BBO76826.1"/>
    </source>
</evidence>
<dbReference type="PANTHER" id="PTHR37478">
    <property type="match status" value="1"/>
</dbReference>